<keyword evidence="6" id="KW-1185">Reference proteome</keyword>
<dbReference type="SMART" id="SM00917">
    <property type="entry name" value="LeuA_dimer"/>
    <property type="match status" value="1"/>
</dbReference>
<organism evidence="5 6">
    <name type="scientific">Vibrio maritimus</name>
    <dbReference type="NCBI Taxonomy" id="990268"/>
    <lineage>
        <taxon>Bacteria</taxon>
        <taxon>Pseudomonadati</taxon>
        <taxon>Pseudomonadota</taxon>
        <taxon>Gammaproteobacteria</taxon>
        <taxon>Vibrionales</taxon>
        <taxon>Vibrionaceae</taxon>
        <taxon>Vibrio</taxon>
    </lineage>
</organism>
<dbReference type="Gene3D" id="1.10.238.260">
    <property type="match status" value="1"/>
</dbReference>
<keyword evidence="2 5" id="KW-0808">Transferase</keyword>
<dbReference type="AlphaFoldDB" id="A0A090RYE3"/>
<evidence type="ECO:0000313" key="5">
    <source>
        <dbReference type="EMBL" id="GAL19558.1"/>
    </source>
</evidence>
<dbReference type="Pfam" id="PF08502">
    <property type="entry name" value="LeuA_dimer"/>
    <property type="match status" value="1"/>
</dbReference>
<gene>
    <name evidence="5" type="ORF">JCM19235_914</name>
</gene>
<proteinExistence type="predicted"/>
<dbReference type="Proteomes" id="UP000029228">
    <property type="component" value="Unassembled WGS sequence"/>
</dbReference>
<evidence type="ECO:0000256" key="2">
    <source>
        <dbReference type="ARBA" id="ARBA00022679"/>
    </source>
</evidence>
<dbReference type="InterPro" id="IPR013709">
    <property type="entry name" value="2-isopropylmalate_synth_dimer"/>
</dbReference>
<evidence type="ECO:0000256" key="1">
    <source>
        <dbReference type="ARBA" id="ARBA00018198"/>
    </source>
</evidence>
<dbReference type="EMBL" id="BBMR01000004">
    <property type="protein sequence ID" value="GAL19558.1"/>
    <property type="molecule type" value="Genomic_DNA"/>
</dbReference>
<dbReference type="STRING" id="990268.JCM19235_914"/>
<feature type="domain" description="2-isopropylmalate synthase LeuA allosteric (dimerisation)" evidence="4">
    <location>
        <begin position="44"/>
        <end position="174"/>
    </location>
</feature>
<dbReference type="FunFam" id="3.30.160.270:FF:000001">
    <property type="entry name" value="2-isopropylmalate synthase"/>
    <property type="match status" value="1"/>
</dbReference>
<dbReference type="GO" id="GO:0003852">
    <property type="term" value="F:2-isopropylmalate synthase activity"/>
    <property type="evidence" value="ECO:0007669"/>
    <property type="project" value="InterPro"/>
</dbReference>
<dbReference type="SUPFAM" id="SSF110921">
    <property type="entry name" value="2-isopropylmalate synthase LeuA, allosteric (dimerisation) domain"/>
    <property type="match status" value="1"/>
</dbReference>
<accession>A0A090RYE3</accession>
<sequence>MNLTSRSGRAAVKSHMDSMGYSEHEYNLDTLYQDFLKLADRKGQVFDYDLEALMHFANLREEDDFFKLNYLSVQSGSIMATTSIKIQCGDEEKCEAAVGNGPVDALYQCIYRVTGYDIVLDKFDLTAKGEGEDGLGQADIIANYKGRKYHGTGVSTDIVEASGQALLHVINSIHRADQIEVMKQKKVETV</sequence>
<keyword evidence="5" id="KW-0012">Acyltransferase</keyword>
<dbReference type="PANTHER" id="PTHR10277:SF9">
    <property type="entry name" value="2-ISOPROPYLMALATE SYNTHASE 1, CHLOROPLASTIC-RELATED"/>
    <property type="match status" value="1"/>
</dbReference>
<dbReference type="GO" id="GO:0009098">
    <property type="term" value="P:L-leucine biosynthetic process"/>
    <property type="evidence" value="ECO:0007669"/>
    <property type="project" value="InterPro"/>
</dbReference>
<keyword evidence="3" id="KW-0464">Manganese</keyword>
<dbReference type="InterPro" id="IPR050073">
    <property type="entry name" value="2-IPM_HCS-like"/>
</dbReference>
<reference evidence="5 6" key="1">
    <citation type="submission" date="2014-09" db="EMBL/GenBank/DDBJ databases">
        <title>Vibrio maritimus JCM 19235. (C45) whole genome shotgun sequence.</title>
        <authorList>
            <person name="Sawabe T."/>
            <person name="Meirelles P."/>
            <person name="Nakanishi M."/>
            <person name="Sayaka M."/>
            <person name="Hattori M."/>
            <person name="Ohkuma M."/>
        </authorList>
    </citation>
    <scope>NUCLEOTIDE SEQUENCE [LARGE SCALE GENOMIC DNA]</scope>
    <source>
        <strain evidence="6">JCM19235</strain>
    </source>
</reference>
<evidence type="ECO:0000313" key="6">
    <source>
        <dbReference type="Proteomes" id="UP000029228"/>
    </source>
</evidence>
<dbReference type="GO" id="GO:0005829">
    <property type="term" value="C:cytosol"/>
    <property type="evidence" value="ECO:0007669"/>
    <property type="project" value="TreeGrafter"/>
</dbReference>
<dbReference type="PANTHER" id="PTHR10277">
    <property type="entry name" value="HOMOCITRATE SYNTHASE-RELATED"/>
    <property type="match status" value="1"/>
</dbReference>
<name>A0A090RYE3_9VIBR</name>
<evidence type="ECO:0000259" key="4">
    <source>
        <dbReference type="SMART" id="SM00917"/>
    </source>
</evidence>
<protein>
    <recommendedName>
        <fullName evidence="1">2-isopropylmalate synthase</fullName>
    </recommendedName>
</protein>
<dbReference type="InterPro" id="IPR036230">
    <property type="entry name" value="LeuA_allosteric_dom_sf"/>
</dbReference>
<dbReference type="Gene3D" id="3.30.160.270">
    <property type="match status" value="1"/>
</dbReference>
<evidence type="ECO:0000256" key="3">
    <source>
        <dbReference type="ARBA" id="ARBA00023211"/>
    </source>
</evidence>
<comment type="caution">
    <text evidence="5">The sequence shown here is derived from an EMBL/GenBank/DDBJ whole genome shotgun (WGS) entry which is preliminary data.</text>
</comment>